<reference evidence="2" key="1">
    <citation type="journal article" date="2023" name="G3 (Bethesda)">
        <title>Genome assembly and association tests identify interacting loci associated with vigor, precocity, and sex in interspecific pistachio rootstocks.</title>
        <authorList>
            <person name="Palmer W."/>
            <person name="Jacygrad E."/>
            <person name="Sagayaradj S."/>
            <person name="Cavanaugh K."/>
            <person name="Han R."/>
            <person name="Bertier L."/>
            <person name="Beede B."/>
            <person name="Kafkas S."/>
            <person name="Golino D."/>
            <person name="Preece J."/>
            <person name="Michelmore R."/>
        </authorList>
    </citation>
    <scope>NUCLEOTIDE SEQUENCE [LARGE SCALE GENOMIC DNA]</scope>
</reference>
<accession>A0ACC0X3Y3</accession>
<proteinExistence type="predicted"/>
<dbReference type="Proteomes" id="UP001163603">
    <property type="component" value="Chromosome 14"/>
</dbReference>
<protein>
    <submittedName>
        <fullName evidence="1">Uncharacterized protein</fullName>
    </submittedName>
</protein>
<organism evidence="1 2">
    <name type="scientific">Pistacia integerrima</name>
    <dbReference type="NCBI Taxonomy" id="434235"/>
    <lineage>
        <taxon>Eukaryota</taxon>
        <taxon>Viridiplantae</taxon>
        <taxon>Streptophyta</taxon>
        <taxon>Embryophyta</taxon>
        <taxon>Tracheophyta</taxon>
        <taxon>Spermatophyta</taxon>
        <taxon>Magnoliopsida</taxon>
        <taxon>eudicotyledons</taxon>
        <taxon>Gunneridae</taxon>
        <taxon>Pentapetalae</taxon>
        <taxon>rosids</taxon>
        <taxon>malvids</taxon>
        <taxon>Sapindales</taxon>
        <taxon>Anacardiaceae</taxon>
        <taxon>Pistacia</taxon>
    </lineage>
</organism>
<gene>
    <name evidence="1" type="ORF">Pint_34093</name>
</gene>
<sequence length="62" mass="6610">MYRCNTTCGCPYPSPGGMACKCSSKATIGALLRNTAAVAPAPAARLKSPEPARRFVHLRRMT</sequence>
<name>A0ACC0X3Y3_9ROSI</name>
<evidence type="ECO:0000313" key="2">
    <source>
        <dbReference type="Proteomes" id="UP001163603"/>
    </source>
</evidence>
<evidence type="ECO:0000313" key="1">
    <source>
        <dbReference type="EMBL" id="KAJ0010200.1"/>
    </source>
</evidence>
<keyword evidence="2" id="KW-1185">Reference proteome</keyword>
<comment type="caution">
    <text evidence="1">The sequence shown here is derived from an EMBL/GenBank/DDBJ whole genome shotgun (WGS) entry which is preliminary data.</text>
</comment>
<dbReference type="EMBL" id="CM047749">
    <property type="protein sequence ID" value="KAJ0010200.1"/>
    <property type="molecule type" value="Genomic_DNA"/>
</dbReference>